<keyword evidence="2" id="KW-1185">Reference proteome</keyword>
<gene>
    <name evidence="1" type="ORF">CAEBREN_17698</name>
</gene>
<name>G0MBH8_CAEBE</name>
<proteinExistence type="predicted"/>
<dbReference type="EMBL" id="GL379788">
    <property type="protein sequence ID" value="EGT40368.1"/>
    <property type="molecule type" value="Genomic_DNA"/>
</dbReference>
<sequence>MNKRGRPEQVKVKVLGTNKDGTLETSRFNKVERGVIDGTGFNDNQLIRRSVVAECTSQCTRLKPAEWKVVQILDQDDIIIIKGVIYAEEKEVYRVHSKKFPLDFKIAKTENSTNATLEVGTSVQFDFPLDGVNVVQYNTLYYENVSVIDKKVMIQDNYYLDHETDLMRLDHNHFVFDLSFSLLIYMKKLDLGVVNAYFQLTQYDFDKVMYVLAPEQPFMSANSDAFKRNEELYKIENYDLEDEGSVYSDRANSFGYDSNFNSVNNNNGHASYSDVIDDDDYDISEYGDDRERKEAKYVAKIKQCKELIETADKLIEALYPDAIGADLAREAEFIRKNLHDLSRDHGTL</sequence>
<reference evidence="2" key="1">
    <citation type="submission" date="2011-07" db="EMBL/GenBank/DDBJ databases">
        <authorList>
            <consortium name="Caenorhabditis brenneri Sequencing and Analysis Consortium"/>
            <person name="Wilson R.K."/>
        </authorList>
    </citation>
    <scope>NUCLEOTIDE SEQUENCE [LARGE SCALE GENOMIC DNA]</scope>
    <source>
        <strain evidence="2">PB2801</strain>
    </source>
</reference>
<evidence type="ECO:0000313" key="1">
    <source>
        <dbReference type="EMBL" id="EGT40368.1"/>
    </source>
</evidence>
<accession>G0MBH8</accession>
<organism evidence="2">
    <name type="scientific">Caenorhabditis brenneri</name>
    <name type="common">Nematode worm</name>
    <dbReference type="NCBI Taxonomy" id="135651"/>
    <lineage>
        <taxon>Eukaryota</taxon>
        <taxon>Metazoa</taxon>
        <taxon>Ecdysozoa</taxon>
        <taxon>Nematoda</taxon>
        <taxon>Chromadorea</taxon>
        <taxon>Rhabditida</taxon>
        <taxon>Rhabditina</taxon>
        <taxon>Rhabditomorpha</taxon>
        <taxon>Rhabditoidea</taxon>
        <taxon>Rhabditidae</taxon>
        <taxon>Peloderinae</taxon>
        <taxon>Caenorhabditis</taxon>
    </lineage>
</organism>
<dbReference type="AlphaFoldDB" id="G0MBH8"/>
<dbReference type="Proteomes" id="UP000008068">
    <property type="component" value="Unassembled WGS sequence"/>
</dbReference>
<protein>
    <submittedName>
        <fullName evidence="1">Uncharacterized protein</fullName>
    </submittedName>
</protein>
<dbReference type="InParanoid" id="G0MBH8"/>
<dbReference type="HOGENOM" id="CLU_797479_0_0_1"/>
<evidence type="ECO:0000313" key="2">
    <source>
        <dbReference type="Proteomes" id="UP000008068"/>
    </source>
</evidence>